<feature type="transmembrane region" description="Helical" evidence="1">
    <location>
        <begin position="181"/>
        <end position="202"/>
    </location>
</feature>
<proteinExistence type="predicted"/>
<name>A0A7S0AL46_9DINO</name>
<keyword evidence="1" id="KW-0472">Membrane</keyword>
<sequence>MGPSEKLAVLLCLVWTAMTAVFWTIILAMPGGWSRKVCSIYMLDAGLYQVRTKPGVVTGLVGHNRLVDILTGLTGQQAFAQKLCLKVKVDLACQIATRLLYSSWFMLFCGLVGVFVLAGGGYALYYWAYLEPRKIYRKSAKICFCIAAVFFFVGVLQYLLVARDLKEMPPMTSGGTLSRCSFAAGILTMASFVPIYFMVFIVSESAEEASFEAGVEQKRLAREWGQQGQMYGTQPQQGQQVPMYGAHLQTCPYFPPPQSVAQPPAYWQPRV</sequence>
<gene>
    <name evidence="2" type="ORF">PBAH0796_LOCUS18276</name>
</gene>
<accession>A0A7S0AL46</accession>
<dbReference type="EMBL" id="HBEG01029944">
    <property type="protein sequence ID" value="CAD8367215.1"/>
    <property type="molecule type" value="Transcribed_RNA"/>
</dbReference>
<keyword evidence="1" id="KW-0812">Transmembrane</keyword>
<dbReference type="AlphaFoldDB" id="A0A7S0AL46"/>
<feature type="transmembrane region" description="Helical" evidence="1">
    <location>
        <begin position="7"/>
        <end position="26"/>
    </location>
</feature>
<organism evidence="2">
    <name type="scientific">Pyrodinium bahamense</name>
    <dbReference type="NCBI Taxonomy" id="73915"/>
    <lineage>
        <taxon>Eukaryota</taxon>
        <taxon>Sar</taxon>
        <taxon>Alveolata</taxon>
        <taxon>Dinophyceae</taxon>
        <taxon>Gonyaulacales</taxon>
        <taxon>Pyrocystaceae</taxon>
        <taxon>Pyrodinium</taxon>
    </lineage>
</organism>
<evidence type="ECO:0000256" key="1">
    <source>
        <dbReference type="SAM" id="Phobius"/>
    </source>
</evidence>
<protein>
    <submittedName>
        <fullName evidence="2">Uncharacterized protein</fullName>
    </submittedName>
</protein>
<reference evidence="2" key="1">
    <citation type="submission" date="2021-01" db="EMBL/GenBank/DDBJ databases">
        <authorList>
            <person name="Corre E."/>
            <person name="Pelletier E."/>
            <person name="Niang G."/>
            <person name="Scheremetjew M."/>
            <person name="Finn R."/>
            <person name="Kale V."/>
            <person name="Holt S."/>
            <person name="Cochrane G."/>
            <person name="Meng A."/>
            <person name="Brown T."/>
            <person name="Cohen L."/>
        </authorList>
    </citation>
    <scope>NUCLEOTIDE SEQUENCE</scope>
    <source>
        <strain evidence="2">Pbaha01</strain>
    </source>
</reference>
<evidence type="ECO:0000313" key="2">
    <source>
        <dbReference type="EMBL" id="CAD8367215.1"/>
    </source>
</evidence>
<keyword evidence="1" id="KW-1133">Transmembrane helix</keyword>
<feature type="transmembrane region" description="Helical" evidence="1">
    <location>
        <begin position="142"/>
        <end position="161"/>
    </location>
</feature>
<feature type="transmembrane region" description="Helical" evidence="1">
    <location>
        <begin position="104"/>
        <end position="130"/>
    </location>
</feature>